<keyword evidence="7" id="KW-0547">Nucleotide-binding</keyword>
<dbReference type="AlphaFoldDB" id="A0A974NZN3"/>
<dbReference type="GO" id="GO:0006811">
    <property type="term" value="P:monoatomic ion transport"/>
    <property type="evidence" value="ECO:0007669"/>
    <property type="project" value="UniProtKB-KW"/>
</dbReference>
<evidence type="ECO:0000256" key="5">
    <source>
        <dbReference type="ARBA" id="ARBA00023136"/>
    </source>
</evidence>
<reference evidence="7" key="1">
    <citation type="submission" date="2021-01" db="EMBL/GenBank/DDBJ databases">
        <title>Enterococcus.</title>
        <authorList>
            <person name="Du X."/>
            <person name="Wang N."/>
        </authorList>
    </citation>
    <scope>NUCLEOTIDE SEQUENCE [LARGE SCALE GENOMIC DNA]</scope>
    <source>
        <strain evidence="7">T90-2</strain>
    </source>
</reference>
<dbReference type="PANTHER" id="PTHR42771">
    <property type="entry name" value="IRON(3+)-HYDROXAMATE IMPORT ATP-BINDING PROTEIN FHUC"/>
    <property type="match status" value="1"/>
</dbReference>
<keyword evidence="7" id="KW-0067">ATP-binding</keyword>
<dbReference type="SUPFAM" id="SSF52540">
    <property type="entry name" value="P-loop containing nucleoside triphosphate hydrolases"/>
    <property type="match status" value="1"/>
</dbReference>
<gene>
    <name evidence="7" type="ORF">JG559_06695</name>
</gene>
<dbReference type="GO" id="GO:0016887">
    <property type="term" value="F:ATP hydrolysis activity"/>
    <property type="evidence" value="ECO:0007669"/>
    <property type="project" value="InterPro"/>
</dbReference>
<proteinExistence type="predicted"/>
<comment type="subcellular location">
    <subcellularLocation>
        <location evidence="1">Cell membrane</location>
        <topology evidence="1">Peripheral membrane protein</topology>
    </subcellularLocation>
</comment>
<evidence type="ECO:0000259" key="6">
    <source>
        <dbReference type="Pfam" id="PF00005"/>
    </source>
</evidence>
<keyword evidence="5" id="KW-0472">Membrane</keyword>
<feature type="domain" description="ABC transporter" evidence="6">
    <location>
        <begin position="15"/>
        <end position="102"/>
    </location>
</feature>
<evidence type="ECO:0000256" key="4">
    <source>
        <dbReference type="ARBA" id="ARBA00023065"/>
    </source>
</evidence>
<evidence type="ECO:0000256" key="3">
    <source>
        <dbReference type="ARBA" id="ARBA00022475"/>
    </source>
</evidence>
<dbReference type="InterPro" id="IPR003439">
    <property type="entry name" value="ABC_transporter-like_ATP-bd"/>
</dbReference>
<name>A0A974NZN3_ENTFL</name>
<evidence type="ECO:0000256" key="2">
    <source>
        <dbReference type="ARBA" id="ARBA00022448"/>
    </source>
</evidence>
<dbReference type="GO" id="GO:0005886">
    <property type="term" value="C:plasma membrane"/>
    <property type="evidence" value="ECO:0007669"/>
    <property type="project" value="UniProtKB-SubCell"/>
</dbReference>
<dbReference type="GO" id="GO:0005524">
    <property type="term" value="F:ATP binding"/>
    <property type="evidence" value="ECO:0007669"/>
    <property type="project" value="UniProtKB-KW"/>
</dbReference>
<dbReference type="InterPro" id="IPR027417">
    <property type="entry name" value="P-loop_NTPase"/>
</dbReference>
<evidence type="ECO:0000256" key="1">
    <source>
        <dbReference type="ARBA" id="ARBA00004202"/>
    </source>
</evidence>
<keyword evidence="4" id="KW-0406">Ion transport</keyword>
<evidence type="ECO:0000313" key="7">
    <source>
        <dbReference type="EMBL" id="QQV79658.1"/>
    </source>
</evidence>
<dbReference type="Pfam" id="PF00005">
    <property type="entry name" value="ABC_tran"/>
    <property type="match status" value="1"/>
</dbReference>
<dbReference type="EMBL" id="CP068242">
    <property type="protein sequence ID" value="QQV79658.1"/>
    <property type="molecule type" value="Genomic_DNA"/>
</dbReference>
<organism evidence="7">
    <name type="scientific">Enterococcus faecalis</name>
    <name type="common">Streptococcus faecalis</name>
    <dbReference type="NCBI Taxonomy" id="1351"/>
    <lineage>
        <taxon>Bacteria</taxon>
        <taxon>Bacillati</taxon>
        <taxon>Bacillota</taxon>
        <taxon>Bacilli</taxon>
        <taxon>Lactobacillales</taxon>
        <taxon>Enterococcaceae</taxon>
        <taxon>Enterococcus</taxon>
    </lineage>
</organism>
<protein>
    <submittedName>
        <fullName evidence="7">ATP-binding cassette domain-containing protein</fullName>
    </submittedName>
</protein>
<accession>A0A974NZN3</accession>
<dbReference type="PANTHER" id="PTHR42771:SF3">
    <property type="entry name" value="PETROBACTIN IMPORT ATP-BINDING PROTEIN YCLP"/>
    <property type="match status" value="1"/>
</dbReference>
<sequence>MSDVSKKYGDKFVVSDIDLPISEGKLTAFIGPNGAGKSTLASHDESFNSQRYRGNLSGQARSKKTWKQSAFFHKKIALLKQANGVQLKLTVRELVNFGRFPYSKGRLKSADHEKK</sequence>
<keyword evidence="2" id="KW-0813">Transport</keyword>
<dbReference type="InterPro" id="IPR051535">
    <property type="entry name" value="Siderophore_ABC-ATPase"/>
</dbReference>
<keyword evidence="3" id="KW-1003">Cell membrane</keyword>
<dbReference type="Gene3D" id="3.40.50.300">
    <property type="entry name" value="P-loop containing nucleotide triphosphate hydrolases"/>
    <property type="match status" value="1"/>
</dbReference>